<dbReference type="EMBL" id="JAGEUA010000006">
    <property type="protein sequence ID" value="KAL0972879.1"/>
    <property type="molecule type" value="Genomic_DNA"/>
</dbReference>
<accession>A0ABD0WH60</accession>
<proteinExistence type="predicted"/>
<comment type="caution">
    <text evidence="1">The sequence shown here is derived from an EMBL/GenBank/DDBJ whole genome shotgun (WGS) entry which is preliminary data.</text>
</comment>
<evidence type="ECO:0000313" key="2">
    <source>
        <dbReference type="Proteomes" id="UP001557470"/>
    </source>
</evidence>
<dbReference type="Proteomes" id="UP001557470">
    <property type="component" value="Unassembled WGS sequence"/>
</dbReference>
<organism evidence="1 2">
    <name type="scientific">Umbra pygmaea</name>
    <name type="common">Eastern mudminnow</name>
    <dbReference type="NCBI Taxonomy" id="75934"/>
    <lineage>
        <taxon>Eukaryota</taxon>
        <taxon>Metazoa</taxon>
        <taxon>Chordata</taxon>
        <taxon>Craniata</taxon>
        <taxon>Vertebrata</taxon>
        <taxon>Euteleostomi</taxon>
        <taxon>Actinopterygii</taxon>
        <taxon>Neopterygii</taxon>
        <taxon>Teleostei</taxon>
        <taxon>Protacanthopterygii</taxon>
        <taxon>Esociformes</taxon>
        <taxon>Umbridae</taxon>
        <taxon>Umbra</taxon>
    </lineage>
</organism>
<gene>
    <name evidence="1" type="ORF">UPYG_G00195980</name>
</gene>
<evidence type="ECO:0000313" key="1">
    <source>
        <dbReference type="EMBL" id="KAL0972879.1"/>
    </source>
</evidence>
<protein>
    <submittedName>
        <fullName evidence="1">Uncharacterized protein</fullName>
    </submittedName>
</protein>
<name>A0ABD0WH60_UMBPY</name>
<reference evidence="1 2" key="1">
    <citation type="submission" date="2024-06" db="EMBL/GenBank/DDBJ databases">
        <authorList>
            <person name="Pan Q."/>
            <person name="Wen M."/>
            <person name="Jouanno E."/>
            <person name="Zahm M."/>
            <person name="Klopp C."/>
            <person name="Cabau C."/>
            <person name="Louis A."/>
            <person name="Berthelot C."/>
            <person name="Parey E."/>
            <person name="Roest Crollius H."/>
            <person name="Montfort J."/>
            <person name="Robinson-Rechavi M."/>
            <person name="Bouchez O."/>
            <person name="Lampietro C."/>
            <person name="Lopez Roques C."/>
            <person name="Donnadieu C."/>
            <person name="Postlethwait J."/>
            <person name="Bobe J."/>
            <person name="Verreycken H."/>
            <person name="Guiguen Y."/>
        </authorList>
    </citation>
    <scope>NUCLEOTIDE SEQUENCE [LARGE SCALE GENOMIC DNA]</scope>
    <source>
        <strain evidence="1">Up_M1</strain>
        <tissue evidence="1">Testis</tissue>
    </source>
</reference>
<sequence>MFEFVQRLYLLSQTRQRIPQIMTHSRGSGPHPHPPPLKEMASTLVCTALRLDLQMPTQVPNPKHTSPAERLFQRSGSSWRTQTLQNNCTRGQLLSQCL</sequence>
<dbReference type="AlphaFoldDB" id="A0ABD0WH60"/>
<keyword evidence="2" id="KW-1185">Reference proteome</keyword>